<sequence length="142" mass="15379">MSRRQRRRTPASDVDDRQVVVVCRGGDCGNRTKHPGFDHRAQLRRLRDEVDPGSTRVVSSTCLDACDHSNVVVVVPGTSGLERGGAAVWVGEVLDEATTAALVDWVGAGGPGVATEPVLVDLRAFRPSRLNRHELEEEIGRS</sequence>
<name>A0A1H2LSI6_9ACTN</name>
<organism evidence="1 2">
    <name type="scientific">Microlunatus sagamiharensis</name>
    <dbReference type="NCBI Taxonomy" id="546874"/>
    <lineage>
        <taxon>Bacteria</taxon>
        <taxon>Bacillati</taxon>
        <taxon>Actinomycetota</taxon>
        <taxon>Actinomycetes</taxon>
        <taxon>Propionibacteriales</taxon>
        <taxon>Propionibacteriaceae</taxon>
        <taxon>Microlunatus</taxon>
    </lineage>
</organism>
<evidence type="ECO:0000313" key="2">
    <source>
        <dbReference type="Proteomes" id="UP000198825"/>
    </source>
</evidence>
<protein>
    <recommendedName>
        <fullName evidence="3">(2Fe-2S) ferredoxin</fullName>
    </recommendedName>
</protein>
<gene>
    <name evidence="1" type="ORF">SAMN04488544_0706</name>
</gene>
<dbReference type="AlphaFoldDB" id="A0A1H2LSI6"/>
<dbReference type="EMBL" id="LT629799">
    <property type="protein sequence ID" value="SDU83571.1"/>
    <property type="molecule type" value="Genomic_DNA"/>
</dbReference>
<dbReference type="STRING" id="546874.SAMN04488544_0706"/>
<proteinExistence type="predicted"/>
<dbReference type="Proteomes" id="UP000198825">
    <property type="component" value="Chromosome I"/>
</dbReference>
<dbReference type="RefSeq" id="WP_091073266.1">
    <property type="nucleotide sequence ID" value="NZ_LT629799.1"/>
</dbReference>
<accession>A0A1H2LSI6</accession>
<reference evidence="2" key="1">
    <citation type="submission" date="2016-10" db="EMBL/GenBank/DDBJ databases">
        <authorList>
            <person name="Varghese N."/>
            <person name="Submissions S."/>
        </authorList>
    </citation>
    <scope>NUCLEOTIDE SEQUENCE [LARGE SCALE GENOMIC DNA]</scope>
    <source>
        <strain evidence="2">DSM 21743</strain>
    </source>
</reference>
<dbReference type="OrthoDB" id="3295094at2"/>
<evidence type="ECO:0008006" key="3">
    <source>
        <dbReference type="Google" id="ProtNLM"/>
    </source>
</evidence>
<evidence type="ECO:0000313" key="1">
    <source>
        <dbReference type="EMBL" id="SDU83571.1"/>
    </source>
</evidence>
<keyword evidence="2" id="KW-1185">Reference proteome</keyword>